<protein>
    <submittedName>
        <fullName evidence="3">Uncharacterized protein</fullName>
    </submittedName>
</protein>
<keyword evidence="4" id="KW-1185">Reference proteome</keyword>
<keyword evidence="2" id="KW-0732">Signal</keyword>
<dbReference type="RefSeq" id="WP_005466965.1">
    <property type="nucleotide sequence ID" value="NZ_CM001484.1"/>
</dbReference>
<reference evidence="4" key="2">
    <citation type="submission" date="2012-01" db="EMBL/GenBank/DDBJ databases">
        <title>Noncontiguous Finished sequence of chromosome of Saccharomonospora glauca K62.</title>
        <authorList>
            <consortium name="US DOE Joint Genome Institute"/>
            <person name="Lucas S."/>
            <person name="Han J."/>
            <person name="Lapidus A."/>
            <person name="Cheng J.-F."/>
            <person name="Goodwin L."/>
            <person name="Pitluck S."/>
            <person name="Peters L."/>
            <person name="Mikhailova N."/>
            <person name="Held B."/>
            <person name="Detter J.C."/>
            <person name="Han C."/>
            <person name="Tapia R."/>
            <person name="Land M."/>
            <person name="Hauser L."/>
            <person name="Kyrpides N."/>
            <person name="Ivanova N."/>
            <person name="Pagani I."/>
            <person name="Brambilla E.-M."/>
            <person name="Klenk H.-P."/>
            <person name="Woyke T."/>
        </authorList>
    </citation>
    <scope>NUCLEOTIDE SEQUENCE [LARGE SCALE GENOMIC DNA]</scope>
    <source>
        <strain evidence="4">K62</strain>
    </source>
</reference>
<evidence type="ECO:0000256" key="2">
    <source>
        <dbReference type="SAM" id="SignalP"/>
    </source>
</evidence>
<feature type="region of interest" description="Disordered" evidence="1">
    <location>
        <begin position="33"/>
        <end position="90"/>
    </location>
</feature>
<sequence length="184" mass="18746">MRIGIPRLTSAVCVICAATALFGCGAGERATDLGDRDGPGLTSSAAPSAPPSGTAREVAPEGAPRQAENRGWRQRAELSPADRAAAEEAAERIRGALAPLRGKGEFAPEKVASAIENAGFPPESITTEALRAPLADTADPPKGAVFGVHVGDATCVVGTIRPDRLEAEPKGAAAEYGCLEPATH</sequence>
<proteinExistence type="predicted"/>
<evidence type="ECO:0000313" key="3">
    <source>
        <dbReference type="EMBL" id="EIF01092.1"/>
    </source>
</evidence>
<feature type="signal peptide" evidence="2">
    <location>
        <begin position="1"/>
        <end position="26"/>
    </location>
</feature>
<dbReference type="AlphaFoldDB" id="I1D817"/>
<name>I1D817_9PSEU</name>
<feature type="chain" id="PRO_5038695790" evidence="2">
    <location>
        <begin position="27"/>
        <end position="184"/>
    </location>
</feature>
<dbReference type="EMBL" id="CM001484">
    <property type="protein sequence ID" value="EIF01092.1"/>
    <property type="molecule type" value="Genomic_DNA"/>
</dbReference>
<feature type="compositionally biased region" description="Basic and acidic residues" evidence="1">
    <location>
        <begin position="67"/>
        <end position="76"/>
    </location>
</feature>
<feature type="compositionally biased region" description="Low complexity" evidence="1">
    <location>
        <begin position="39"/>
        <end position="55"/>
    </location>
</feature>
<dbReference type="Proteomes" id="UP000005087">
    <property type="component" value="Chromosome"/>
</dbReference>
<dbReference type="STRING" id="928724.SacglDRAFT_04261"/>
<dbReference type="HOGENOM" id="CLU_1481380_0_0_11"/>
<dbReference type="OrthoDB" id="3701057at2"/>
<dbReference type="PROSITE" id="PS51257">
    <property type="entry name" value="PROKAR_LIPOPROTEIN"/>
    <property type="match status" value="1"/>
</dbReference>
<reference evidence="3 4" key="1">
    <citation type="submission" date="2011-09" db="EMBL/GenBank/DDBJ databases">
        <authorList>
            <consortium name="US DOE Joint Genome Institute (JGI-PGF)"/>
            <person name="Lucas S."/>
            <person name="Han J."/>
            <person name="Lapidus A."/>
            <person name="Cheng J.-F."/>
            <person name="Goodwin L."/>
            <person name="Pitluck S."/>
            <person name="Peters L."/>
            <person name="Land M.L."/>
            <person name="Hauser L."/>
            <person name="Brambilla E."/>
            <person name="Klenk H.-P."/>
            <person name="Woyke T.J."/>
        </authorList>
    </citation>
    <scope>NUCLEOTIDE SEQUENCE [LARGE SCALE GENOMIC DNA]</scope>
    <source>
        <strain evidence="3 4">K62</strain>
    </source>
</reference>
<gene>
    <name evidence="3" type="ORF">SacglDRAFT_04261</name>
</gene>
<evidence type="ECO:0000256" key="1">
    <source>
        <dbReference type="SAM" id="MobiDB-lite"/>
    </source>
</evidence>
<evidence type="ECO:0000313" key="4">
    <source>
        <dbReference type="Proteomes" id="UP000005087"/>
    </source>
</evidence>
<organism evidence="3 4">
    <name type="scientific">Saccharomonospora glauca K62</name>
    <dbReference type="NCBI Taxonomy" id="928724"/>
    <lineage>
        <taxon>Bacteria</taxon>
        <taxon>Bacillati</taxon>
        <taxon>Actinomycetota</taxon>
        <taxon>Actinomycetes</taxon>
        <taxon>Pseudonocardiales</taxon>
        <taxon>Pseudonocardiaceae</taxon>
        <taxon>Saccharomonospora</taxon>
    </lineage>
</organism>
<dbReference type="eggNOG" id="ENOG5031JYX">
    <property type="taxonomic scope" value="Bacteria"/>
</dbReference>
<accession>I1D817</accession>